<organism evidence="2 3">
    <name type="scientific">Wenjunlia tyrosinilytica</name>
    <dbReference type="NCBI Taxonomy" id="1544741"/>
    <lineage>
        <taxon>Bacteria</taxon>
        <taxon>Bacillati</taxon>
        <taxon>Actinomycetota</taxon>
        <taxon>Actinomycetes</taxon>
        <taxon>Kitasatosporales</taxon>
        <taxon>Streptomycetaceae</taxon>
        <taxon>Wenjunlia</taxon>
    </lineage>
</organism>
<reference evidence="2" key="2">
    <citation type="submission" date="2020-09" db="EMBL/GenBank/DDBJ databases">
        <authorList>
            <person name="Sun Q."/>
            <person name="Zhou Y."/>
        </authorList>
    </citation>
    <scope>NUCLEOTIDE SEQUENCE</scope>
    <source>
        <strain evidence="2">CGMCC 4.7201</strain>
    </source>
</reference>
<feature type="compositionally biased region" description="Low complexity" evidence="1">
    <location>
        <begin position="1"/>
        <end position="14"/>
    </location>
</feature>
<evidence type="ECO:0000256" key="1">
    <source>
        <dbReference type="SAM" id="MobiDB-lite"/>
    </source>
</evidence>
<gene>
    <name evidence="2" type="ORF">GCM10012280_50270</name>
</gene>
<sequence>MVSSGSARTASRAGRGSETERKNGWTLAETAGDTGPRGMQRLVNHYLWDTDALRDDVRDAVVGHIGDPQRGVLRRR</sequence>
<reference evidence="2" key="1">
    <citation type="journal article" date="2014" name="Int. J. Syst. Evol. Microbiol.">
        <title>Complete genome sequence of Corynebacterium casei LMG S-19264T (=DSM 44701T), isolated from a smear-ripened cheese.</title>
        <authorList>
            <consortium name="US DOE Joint Genome Institute (JGI-PGF)"/>
            <person name="Walter F."/>
            <person name="Albersmeier A."/>
            <person name="Kalinowski J."/>
            <person name="Ruckert C."/>
        </authorList>
    </citation>
    <scope>NUCLEOTIDE SEQUENCE</scope>
    <source>
        <strain evidence="2">CGMCC 4.7201</strain>
    </source>
</reference>
<proteinExistence type="predicted"/>
<dbReference type="AlphaFoldDB" id="A0A918E114"/>
<keyword evidence="3" id="KW-1185">Reference proteome</keyword>
<evidence type="ECO:0000313" key="3">
    <source>
        <dbReference type="Proteomes" id="UP000641932"/>
    </source>
</evidence>
<name>A0A918E114_9ACTN</name>
<evidence type="ECO:0000313" key="2">
    <source>
        <dbReference type="EMBL" id="GGO94716.1"/>
    </source>
</evidence>
<dbReference type="Proteomes" id="UP000641932">
    <property type="component" value="Unassembled WGS sequence"/>
</dbReference>
<protein>
    <submittedName>
        <fullName evidence="2">Uncharacterized protein</fullName>
    </submittedName>
</protein>
<accession>A0A918E114</accession>
<comment type="caution">
    <text evidence="2">The sequence shown here is derived from an EMBL/GenBank/DDBJ whole genome shotgun (WGS) entry which is preliminary data.</text>
</comment>
<dbReference type="EMBL" id="BMMS01000023">
    <property type="protein sequence ID" value="GGO94716.1"/>
    <property type="molecule type" value="Genomic_DNA"/>
</dbReference>
<feature type="region of interest" description="Disordered" evidence="1">
    <location>
        <begin position="1"/>
        <end position="38"/>
    </location>
</feature>